<comment type="caution">
    <text evidence="1">The sequence shown here is derived from an EMBL/GenBank/DDBJ whole genome shotgun (WGS) entry which is preliminary data.</text>
</comment>
<proteinExistence type="predicted"/>
<evidence type="ECO:0000313" key="2">
    <source>
        <dbReference type="Proteomes" id="UP000175706"/>
    </source>
</evidence>
<dbReference type="AlphaFoldDB" id="A0A1E8B5M5"/>
<organism evidence="1 2">
    <name type="scientific">Bacillus mycoides</name>
    <dbReference type="NCBI Taxonomy" id="1405"/>
    <lineage>
        <taxon>Bacteria</taxon>
        <taxon>Bacillati</taxon>
        <taxon>Bacillota</taxon>
        <taxon>Bacilli</taxon>
        <taxon>Bacillales</taxon>
        <taxon>Bacillaceae</taxon>
        <taxon>Bacillus</taxon>
        <taxon>Bacillus cereus group</taxon>
    </lineage>
</organism>
<gene>
    <name evidence="1" type="ORF">BWGOE8_32030</name>
</gene>
<reference evidence="1 2" key="1">
    <citation type="submission" date="2016-05" db="EMBL/GenBank/DDBJ databases">
        <title>Bacillus thuringiensis and Bacillus weihenstephanensis as novel biocontrol agents of wilt causing Verticillium species.</title>
        <authorList>
            <person name="Hollensteiner J."/>
            <person name="Wemheuer F."/>
            <person name="Harting R."/>
            <person name="Kolarzyk A."/>
            <person name="Diaz-Valerio S."/>
            <person name="Poehlein A."/>
            <person name="Brzuszkiewicz E."/>
            <person name="Nesemann K."/>
            <person name="Braus-Stromeyer S."/>
            <person name="Braus G."/>
            <person name="Daniel R."/>
            <person name="Liesegang H."/>
        </authorList>
    </citation>
    <scope>NUCLEOTIDE SEQUENCE [LARGE SCALE GENOMIC DNA]</scope>
    <source>
        <strain evidence="1 2">GOE8</strain>
    </source>
</reference>
<evidence type="ECO:0000313" key="1">
    <source>
        <dbReference type="EMBL" id="OFD77335.1"/>
    </source>
</evidence>
<sequence>MKSVYSVEYEMAEVVFYKKVVAASFDDAKNQIRQQYLMCIFERFRF</sequence>
<accession>A0A1E8B5M5</accession>
<dbReference type="Proteomes" id="UP000175706">
    <property type="component" value="Unassembled WGS sequence"/>
</dbReference>
<dbReference type="EMBL" id="LXLT01000042">
    <property type="protein sequence ID" value="OFD77335.1"/>
    <property type="molecule type" value="Genomic_DNA"/>
</dbReference>
<name>A0A1E8B5M5_BACMY</name>
<protein>
    <submittedName>
        <fullName evidence="1">Uncharacterized protein</fullName>
    </submittedName>
</protein>